<evidence type="ECO:0000313" key="15">
    <source>
        <dbReference type="Proteomes" id="UP001168098"/>
    </source>
</evidence>
<protein>
    <recommendedName>
        <fullName evidence="13">Lipin/Ned1/Smp2 (LNS2) domain-containing protein</fullName>
    </recommendedName>
</protein>
<accession>A0AA39D819</accession>
<dbReference type="GO" id="GO:0005506">
    <property type="term" value="F:iron ion binding"/>
    <property type="evidence" value="ECO:0007669"/>
    <property type="project" value="InterPro"/>
</dbReference>
<reference evidence="14 15" key="1">
    <citation type="journal article" date="2023" name="BMC Biotechnol.">
        <title>Vitis rotundifolia cv Carlos genome sequencing.</title>
        <authorList>
            <person name="Huff M."/>
            <person name="Hulse-Kemp A."/>
            <person name="Scheffler B."/>
            <person name="Youngblood R."/>
            <person name="Simpson S."/>
            <person name="Babiker E."/>
            <person name="Staton M."/>
        </authorList>
    </citation>
    <scope>NUCLEOTIDE SEQUENCE [LARGE SCALE GENOMIC DNA]</scope>
    <source>
        <tissue evidence="14">Leaf</tissue>
    </source>
</reference>
<comment type="caution">
    <text evidence="14">The sequence shown here is derived from an EMBL/GenBank/DDBJ whole genome shotgun (WGS) entry which is preliminary data.</text>
</comment>
<dbReference type="GO" id="GO:0020037">
    <property type="term" value="F:heme binding"/>
    <property type="evidence" value="ECO:0007669"/>
    <property type="project" value="InterPro"/>
</dbReference>
<feature type="binding site" description="axial binding residue" evidence="11">
    <location>
        <position position="517"/>
    </location>
    <ligand>
        <name>heme</name>
        <dbReference type="ChEBI" id="CHEBI:30413"/>
    </ligand>
    <ligandPart>
        <name>Fe</name>
        <dbReference type="ChEBI" id="CHEBI:18248"/>
    </ligandPart>
</feature>
<keyword evidence="7 12" id="KW-0560">Oxidoreductase</keyword>
<dbReference type="InterPro" id="IPR002401">
    <property type="entry name" value="Cyt_P450_E_grp-I"/>
</dbReference>
<dbReference type="InterPro" id="IPR017972">
    <property type="entry name" value="Cyt_P450_CS"/>
</dbReference>
<keyword evidence="4" id="KW-0812">Transmembrane</keyword>
<feature type="domain" description="Lipin/Ned1/Smp2 (LNS2)" evidence="13">
    <location>
        <begin position="52"/>
        <end position="123"/>
    </location>
</feature>
<keyword evidence="9 12" id="KW-0503">Monooxygenase</keyword>
<keyword evidence="15" id="KW-1185">Reference proteome</keyword>
<name>A0AA39D819_VITRO</name>
<sequence>MIAVDQVEKTLEGDPSKAIVASVINNTRQSDAENALEMTAGIDGNNNVCKPKLTKKKAREGRNTITFTFSTAMLGEQHVDARIYLWKWNTRIVISDVDGTITDQREDVYCVVKAFVARGEWISPEANQYVQCLIRDFERNGLNLTSTKREEVQRLRAHIDDLSVLYIKNMSDESTFLLFSETELARLPLELLQSLDKAENGRFKVYLRSHHVIPVLELRKIGTTKKIVVVAYGKRGGEANPSVLKSLTVVAPRMAKSSSKVRCSRAVYAYGWSRLVTDRCIHNMEDIGVNGYLQMLSSIVLVKERYFTTIWFLPTKTNRRMKQISKEVYALLRGIINKREEAMKAGETANSDLLEHQNNKKIGMSVKDVIEECKLFYLAGQETTSVLLVWTMVLLSEHPNWQARAREEVLQVFGNKKLEADGLNHLKIVTMIFHEVLRLYPPVAMLIRAVYKDTQVGDMYFPAGVQVTLPTILVHHDHEIWGDDAKEFNPERFAEGVLKATKNQVSFFPFGWGPRVCIGQNFAMMEAKIALAMILQHFSFELSPSYAHAPFIILTMQPQYGAQLILRGL</sequence>
<gene>
    <name evidence="14" type="ORF">PVL29_026018</name>
</gene>
<keyword evidence="6" id="KW-1133">Transmembrane helix</keyword>
<dbReference type="PRINTS" id="PR00463">
    <property type="entry name" value="EP450I"/>
</dbReference>
<evidence type="ECO:0000256" key="5">
    <source>
        <dbReference type="ARBA" id="ARBA00022723"/>
    </source>
</evidence>
<evidence type="ECO:0000256" key="10">
    <source>
        <dbReference type="ARBA" id="ARBA00023136"/>
    </source>
</evidence>
<keyword evidence="8 11" id="KW-0408">Iron</keyword>
<dbReference type="Pfam" id="PF08235">
    <property type="entry name" value="LNS2"/>
    <property type="match status" value="1"/>
</dbReference>
<dbReference type="PRINTS" id="PR00385">
    <property type="entry name" value="P450"/>
</dbReference>
<keyword evidence="3 11" id="KW-0349">Heme</keyword>
<comment type="subcellular location">
    <subcellularLocation>
        <location evidence="1">Membrane</location>
        <topology evidence="1">Single-pass membrane protein</topology>
    </subcellularLocation>
</comment>
<dbReference type="InterPro" id="IPR024077">
    <property type="entry name" value="Neurolysin/TOP_dom2"/>
</dbReference>
<evidence type="ECO:0000256" key="12">
    <source>
        <dbReference type="RuleBase" id="RU000461"/>
    </source>
</evidence>
<evidence type="ECO:0000256" key="9">
    <source>
        <dbReference type="ARBA" id="ARBA00023033"/>
    </source>
</evidence>
<dbReference type="InterPro" id="IPR050665">
    <property type="entry name" value="Cytochrome_P450_Monooxygen"/>
</dbReference>
<dbReference type="AlphaFoldDB" id="A0AA39D819"/>
<dbReference type="PROSITE" id="PS00086">
    <property type="entry name" value="CYTOCHROME_P450"/>
    <property type="match status" value="1"/>
</dbReference>
<evidence type="ECO:0000259" key="13">
    <source>
        <dbReference type="Pfam" id="PF08235"/>
    </source>
</evidence>
<dbReference type="PANTHER" id="PTHR24282">
    <property type="entry name" value="CYTOCHROME P450 FAMILY MEMBER"/>
    <property type="match status" value="1"/>
</dbReference>
<evidence type="ECO:0000256" key="6">
    <source>
        <dbReference type="ARBA" id="ARBA00022989"/>
    </source>
</evidence>
<dbReference type="GO" id="GO:0004497">
    <property type="term" value="F:monooxygenase activity"/>
    <property type="evidence" value="ECO:0007669"/>
    <property type="project" value="UniProtKB-KW"/>
</dbReference>
<dbReference type="PANTHER" id="PTHR24282:SF255">
    <property type="entry name" value="CYTOCHROME P450 72A11-RELATED"/>
    <property type="match status" value="1"/>
</dbReference>
<dbReference type="InterPro" id="IPR001128">
    <property type="entry name" value="Cyt_P450"/>
</dbReference>
<dbReference type="Gene3D" id="1.10.1370.10">
    <property type="entry name" value="Neurolysin, domain 3"/>
    <property type="match status" value="1"/>
</dbReference>
<dbReference type="GO" id="GO:0016705">
    <property type="term" value="F:oxidoreductase activity, acting on paired donors, with incorporation or reduction of molecular oxygen"/>
    <property type="evidence" value="ECO:0007669"/>
    <property type="project" value="InterPro"/>
</dbReference>
<dbReference type="Gene3D" id="1.10.630.10">
    <property type="entry name" value="Cytochrome P450"/>
    <property type="match status" value="1"/>
</dbReference>
<dbReference type="SUPFAM" id="SSF55486">
    <property type="entry name" value="Metalloproteases ('zincins'), catalytic domain"/>
    <property type="match status" value="1"/>
</dbReference>
<keyword evidence="10" id="KW-0472">Membrane</keyword>
<keyword evidence="5 11" id="KW-0479">Metal-binding</keyword>
<dbReference type="Proteomes" id="UP001168098">
    <property type="component" value="Unassembled WGS sequence"/>
</dbReference>
<evidence type="ECO:0000256" key="4">
    <source>
        <dbReference type="ARBA" id="ARBA00022692"/>
    </source>
</evidence>
<comment type="cofactor">
    <cofactor evidence="11">
        <name>heme</name>
        <dbReference type="ChEBI" id="CHEBI:30413"/>
    </cofactor>
</comment>
<evidence type="ECO:0000256" key="2">
    <source>
        <dbReference type="ARBA" id="ARBA00010617"/>
    </source>
</evidence>
<evidence type="ECO:0000256" key="11">
    <source>
        <dbReference type="PIRSR" id="PIRSR602401-1"/>
    </source>
</evidence>
<proteinExistence type="inferred from homology"/>
<dbReference type="Pfam" id="PF00067">
    <property type="entry name" value="p450"/>
    <property type="match status" value="1"/>
</dbReference>
<evidence type="ECO:0000256" key="8">
    <source>
        <dbReference type="ARBA" id="ARBA00023004"/>
    </source>
</evidence>
<evidence type="ECO:0000313" key="14">
    <source>
        <dbReference type="EMBL" id="KAJ9672622.1"/>
    </source>
</evidence>
<dbReference type="InterPro" id="IPR036396">
    <property type="entry name" value="Cyt_P450_sf"/>
</dbReference>
<organism evidence="14 15">
    <name type="scientific">Vitis rotundifolia</name>
    <name type="common">Muscadine grape</name>
    <dbReference type="NCBI Taxonomy" id="103349"/>
    <lineage>
        <taxon>Eukaryota</taxon>
        <taxon>Viridiplantae</taxon>
        <taxon>Streptophyta</taxon>
        <taxon>Embryophyta</taxon>
        <taxon>Tracheophyta</taxon>
        <taxon>Spermatophyta</taxon>
        <taxon>Magnoliopsida</taxon>
        <taxon>eudicotyledons</taxon>
        <taxon>Gunneridae</taxon>
        <taxon>Pentapetalae</taxon>
        <taxon>rosids</taxon>
        <taxon>Vitales</taxon>
        <taxon>Vitaceae</taxon>
        <taxon>Viteae</taxon>
        <taxon>Vitis</taxon>
    </lineage>
</organism>
<evidence type="ECO:0000256" key="1">
    <source>
        <dbReference type="ARBA" id="ARBA00004167"/>
    </source>
</evidence>
<dbReference type="EMBL" id="JARBHA010000019">
    <property type="protein sequence ID" value="KAJ9672622.1"/>
    <property type="molecule type" value="Genomic_DNA"/>
</dbReference>
<dbReference type="GO" id="GO:0016020">
    <property type="term" value="C:membrane"/>
    <property type="evidence" value="ECO:0007669"/>
    <property type="project" value="UniProtKB-SubCell"/>
</dbReference>
<dbReference type="InterPro" id="IPR013209">
    <property type="entry name" value="LNS2"/>
</dbReference>
<dbReference type="SUPFAM" id="SSF48264">
    <property type="entry name" value="Cytochrome P450"/>
    <property type="match status" value="1"/>
</dbReference>
<comment type="similarity">
    <text evidence="2 12">Belongs to the cytochrome P450 family.</text>
</comment>
<evidence type="ECO:0000256" key="3">
    <source>
        <dbReference type="ARBA" id="ARBA00022617"/>
    </source>
</evidence>
<evidence type="ECO:0000256" key="7">
    <source>
        <dbReference type="ARBA" id="ARBA00023002"/>
    </source>
</evidence>